<dbReference type="AlphaFoldDB" id="A0A2H0YMW6"/>
<feature type="domain" description="STAS" evidence="1">
    <location>
        <begin position="23"/>
        <end position="95"/>
    </location>
</feature>
<dbReference type="InterPro" id="IPR036513">
    <property type="entry name" value="STAS_dom_sf"/>
</dbReference>
<dbReference type="SUPFAM" id="SSF52091">
    <property type="entry name" value="SpoIIaa-like"/>
    <property type="match status" value="1"/>
</dbReference>
<comment type="caution">
    <text evidence="2">The sequence shown here is derived from an EMBL/GenBank/DDBJ whole genome shotgun (WGS) entry which is preliminary data.</text>
</comment>
<evidence type="ECO:0000313" key="3">
    <source>
        <dbReference type="Proteomes" id="UP000231472"/>
    </source>
</evidence>
<dbReference type="Gene3D" id="3.30.750.24">
    <property type="entry name" value="STAS domain"/>
    <property type="match status" value="1"/>
</dbReference>
<dbReference type="Proteomes" id="UP000231472">
    <property type="component" value="Unassembled WGS sequence"/>
</dbReference>
<gene>
    <name evidence="2" type="ORF">COT32_03110</name>
</gene>
<dbReference type="EMBL" id="PEYC01000064">
    <property type="protein sequence ID" value="PIS39828.1"/>
    <property type="molecule type" value="Genomic_DNA"/>
</dbReference>
<protein>
    <recommendedName>
        <fullName evidence="1">STAS domain-containing protein</fullName>
    </recommendedName>
</protein>
<accession>A0A2H0YMW6</accession>
<proteinExistence type="predicted"/>
<reference evidence="3" key="1">
    <citation type="submission" date="2017-09" db="EMBL/GenBank/DDBJ databases">
        <title>Depth-based differentiation of microbial function through sediment-hosted aquifers and enrichment of novel symbionts in the deep terrestrial subsurface.</title>
        <authorList>
            <person name="Probst A.J."/>
            <person name="Ladd B."/>
            <person name="Jarett J.K."/>
            <person name="Geller-Mcgrath D.E."/>
            <person name="Sieber C.M.K."/>
            <person name="Emerson J.B."/>
            <person name="Anantharaman K."/>
            <person name="Thomas B.C."/>
            <person name="Malmstrom R."/>
            <person name="Stieglmeier M."/>
            <person name="Klingl A."/>
            <person name="Woyke T."/>
            <person name="Ryan C.M."/>
            <person name="Banfield J.F."/>
        </authorList>
    </citation>
    <scope>NUCLEOTIDE SEQUENCE [LARGE SCALE GENOMIC DNA]</scope>
</reference>
<evidence type="ECO:0000259" key="1">
    <source>
        <dbReference type="Pfam" id="PF01740"/>
    </source>
</evidence>
<dbReference type="Pfam" id="PF01740">
    <property type="entry name" value="STAS"/>
    <property type="match status" value="1"/>
</dbReference>
<sequence length="119" mass="13612">MINTKKSHKNLIITRLLAPILSSRDVVDILEKIIKKTDVKSVDLDFSNVKFVSRSAAHALLLMKERLQAKKDIFFINTPEDVVNMLRVVAANRIVSKKQKPEFNPRKIDINSLFKEVLA</sequence>
<dbReference type="InterPro" id="IPR002645">
    <property type="entry name" value="STAS_dom"/>
</dbReference>
<organism evidence="2 3">
    <name type="scientific">Candidatus Nealsonbacteria bacterium CG08_land_8_20_14_0_20_36_22</name>
    <dbReference type="NCBI Taxonomy" id="1974704"/>
    <lineage>
        <taxon>Bacteria</taxon>
        <taxon>Candidatus Nealsoniibacteriota</taxon>
    </lineage>
</organism>
<name>A0A2H0YMW6_9BACT</name>
<evidence type="ECO:0000313" key="2">
    <source>
        <dbReference type="EMBL" id="PIS39828.1"/>
    </source>
</evidence>